<feature type="compositionally biased region" description="Pro residues" evidence="3">
    <location>
        <begin position="1"/>
        <end position="15"/>
    </location>
</feature>
<dbReference type="InterPro" id="IPR011990">
    <property type="entry name" value="TPR-like_helical_dom_sf"/>
</dbReference>
<sequence length="727" mass="75345">MTAPPRPRWPGPPRPARGARAGRSVRPRRARAGWWALALAVASASAACGPAAPGVEVAIPDAEYVGAAACGSCHADVAAAYEGHGGTASMQRWTPARRTEPVLETPVVDPTTGFEYRVVEVEGALAQEERQLDGAGREVARLVRPMDWIVGSGTLARTYFARRGDRLVQLPLTWYTGGPGGAGRWDLSPGYEDGAPRFGRTMPARCMYCHNAVPTLVPGVEDAYAEIPEGIGCEQCHGPGSLHVDRWQNPAPPPQAERGGADPTLVDLGALPLGLRLDVCQSCHLHGTVDVYREGESAFTYRPGRPLSAHVGLFTVPELVDREGLDVASHVDRMKASACFVETQGTPRALECTSCHDPHRTFEARGPGATTAACRSCHAPPALQAAVPAALRAEHAPSADCVACHMPRVGAAGVPHAQVVDHLVRVVGDGGGATPPLALGRGGVVLPLMDVDRDGDEGGLYEGLATLQYGTRASDAAAVGVGAQFVEIALGRLPQPAARGDAQFLLGVARLNAGRVGDALAPLALAAEAPGGADRAQRLATLARALADAGRADRAAAAFRRALQAGPRRPETHRELGRFQLAQGRPARAADALRAALALDPWDAEAFLLLGLASGGADRDGAWREAVRLDPALAGVLASGRVAGSAARLWTAPGVYGWPAQSGWPGLGAAPLTVYSSSGTPVARAPSGAGWDGRGLDGRPLPPGVYLASAGGRVVRFAVAASPRPSS</sequence>
<dbReference type="Gene3D" id="1.10.1130.10">
    <property type="entry name" value="Flavocytochrome C3, Chain A"/>
    <property type="match status" value="1"/>
</dbReference>
<dbReference type="PANTHER" id="PTHR35038">
    <property type="entry name" value="DISSIMILATORY SULFITE REDUCTASE SIRA"/>
    <property type="match status" value="1"/>
</dbReference>
<dbReference type="SUPFAM" id="SSF48695">
    <property type="entry name" value="Multiheme cytochromes"/>
    <property type="match status" value="1"/>
</dbReference>
<proteinExistence type="predicted"/>
<dbReference type="RefSeq" id="WP_311665613.1">
    <property type="nucleotide sequence ID" value="NZ_JAVRHT010000050.1"/>
</dbReference>
<dbReference type="InterPro" id="IPR023155">
    <property type="entry name" value="Cyt_c-552/4"/>
</dbReference>
<protein>
    <submittedName>
        <fullName evidence="5">Tetratricopeptide repeat protein</fullName>
    </submittedName>
</protein>
<accession>A0ABU3BUV6</accession>
<dbReference type="SMART" id="SM00028">
    <property type="entry name" value="TPR"/>
    <property type="match status" value="2"/>
</dbReference>
<evidence type="ECO:0000313" key="5">
    <source>
        <dbReference type="EMBL" id="MDT0633078.1"/>
    </source>
</evidence>
<evidence type="ECO:0000256" key="2">
    <source>
        <dbReference type="PROSITE-ProRule" id="PRU00339"/>
    </source>
</evidence>
<reference evidence="5 6" key="1">
    <citation type="submission" date="2023-09" db="EMBL/GenBank/DDBJ databases">
        <authorList>
            <person name="Rey-Velasco X."/>
        </authorList>
    </citation>
    <scope>NUCLEOTIDE SEQUENCE [LARGE SCALE GENOMIC DNA]</scope>
    <source>
        <strain evidence="5 6">F394</strain>
    </source>
</reference>
<comment type="caution">
    <text evidence="5">The sequence shown here is derived from an EMBL/GenBank/DDBJ whole genome shotgun (WGS) entry which is preliminary data.</text>
</comment>
<keyword evidence="2" id="KW-0802">TPR repeat</keyword>
<organism evidence="5 6">
    <name type="scientific">Rubrivirga litoralis</name>
    <dbReference type="NCBI Taxonomy" id="3075598"/>
    <lineage>
        <taxon>Bacteria</taxon>
        <taxon>Pseudomonadati</taxon>
        <taxon>Rhodothermota</taxon>
        <taxon>Rhodothermia</taxon>
        <taxon>Rhodothermales</taxon>
        <taxon>Rubricoccaceae</taxon>
        <taxon>Rubrivirga</taxon>
    </lineage>
</organism>
<dbReference type="InterPro" id="IPR051829">
    <property type="entry name" value="Multiheme_Cytochr_ET"/>
</dbReference>
<dbReference type="SUPFAM" id="SSF48452">
    <property type="entry name" value="TPR-like"/>
    <property type="match status" value="1"/>
</dbReference>
<feature type="domain" description="Cytochrome c-552/4" evidence="4">
    <location>
        <begin position="203"/>
        <end position="238"/>
    </location>
</feature>
<dbReference type="Gene3D" id="1.25.40.10">
    <property type="entry name" value="Tetratricopeptide repeat domain"/>
    <property type="match status" value="2"/>
</dbReference>
<dbReference type="InterPro" id="IPR019734">
    <property type="entry name" value="TPR_rpt"/>
</dbReference>
<dbReference type="CDD" id="cd08168">
    <property type="entry name" value="Cytochrom_C3"/>
    <property type="match status" value="1"/>
</dbReference>
<keyword evidence="6" id="KW-1185">Reference proteome</keyword>
<dbReference type="PROSITE" id="PS50005">
    <property type="entry name" value="TPR"/>
    <property type="match status" value="2"/>
</dbReference>
<evidence type="ECO:0000313" key="6">
    <source>
        <dbReference type="Proteomes" id="UP001267426"/>
    </source>
</evidence>
<feature type="repeat" description="TPR" evidence="2">
    <location>
        <begin position="536"/>
        <end position="569"/>
    </location>
</feature>
<dbReference type="Proteomes" id="UP001267426">
    <property type="component" value="Unassembled WGS sequence"/>
</dbReference>
<dbReference type="Gene3D" id="3.90.10.10">
    <property type="entry name" value="Cytochrome C3"/>
    <property type="match status" value="1"/>
</dbReference>
<evidence type="ECO:0000259" key="4">
    <source>
        <dbReference type="Pfam" id="PF13435"/>
    </source>
</evidence>
<gene>
    <name evidence="5" type="ORF">RM540_15085</name>
</gene>
<keyword evidence="1" id="KW-0732">Signal</keyword>
<dbReference type="Pfam" id="PF13435">
    <property type="entry name" value="Cytochrome_C554"/>
    <property type="match status" value="1"/>
</dbReference>
<evidence type="ECO:0000256" key="1">
    <source>
        <dbReference type="ARBA" id="ARBA00022729"/>
    </source>
</evidence>
<evidence type="ECO:0000256" key="3">
    <source>
        <dbReference type="SAM" id="MobiDB-lite"/>
    </source>
</evidence>
<feature type="repeat" description="TPR" evidence="2">
    <location>
        <begin position="570"/>
        <end position="603"/>
    </location>
</feature>
<name>A0ABU3BUV6_9BACT</name>
<feature type="region of interest" description="Disordered" evidence="3">
    <location>
        <begin position="1"/>
        <end position="25"/>
    </location>
</feature>
<dbReference type="PANTHER" id="PTHR35038:SF8">
    <property type="entry name" value="C-TYPE POLYHEME CYTOCHROME OMCC"/>
    <property type="match status" value="1"/>
</dbReference>
<dbReference type="EMBL" id="JAVRHT010000050">
    <property type="protein sequence ID" value="MDT0633078.1"/>
    <property type="molecule type" value="Genomic_DNA"/>
</dbReference>
<dbReference type="Pfam" id="PF13432">
    <property type="entry name" value="TPR_16"/>
    <property type="match status" value="1"/>
</dbReference>
<dbReference type="InterPro" id="IPR036280">
    <property type="entry name" value="Multihaem_cyt_sf"/>
</dbReference>